<dbReference type="Gene3D" id="1.25.40.420">
    <property type="match status" value="1"/>
</dbReference>
<dbReference type="AlphaFoldDB" id="A0A397IFJ1"/>
<accession>A0A397IFJ1</accession>
<dbReference type="PROSITE" id="PS51886">
    <property type="entry name" value="TLDC"/>
    <property type="match status" value="1"/>
</dbReference>
<sequence>MDTRTMYDLMIVANELEFGELSQKLENHLIESKASWLRTHFTFVYHSIFKHNTFKNLEKFCNDIIAKHPSIIFESVEFTSLHESALVSILKRDDLQMKESEIWDYLIKWGTAQNPTLPKKLEEWSDENFMTLKTTLQQCLPLIRYFHIPNSDALWNDLKQHLILPDQPVETIILPPRLVLKQELPARTNEPFSIIINEEHASMIASWIDNRPTSYSSRDNPYEFQLILRGSKDGFAPRTFWNICDGHANTIVVTKVKGTDEIIGGFNPLAWDNSKERWMKTDESFIFSFKDANIQNSILSRVKNKNHALWYSPMKDIVGPNFGGEFMIRSLVSSFTQDTESWCKKNTRYYEKPIRTTNDSFSIIDYEVFKVAKKSI</sequence>
<evidence type="ECO:0000313" key="2">
    <source>
        <dbReference type="EMBL" id="RHZ73597.1"/>
    </source>
</evidence>
<reference evidence="2 3" key="1">
    <citation type="submission" date="2018-08" db="EMBL/GenBank/DDBJ databases">
        <title>Genome and evolution of the arbuscular mycorrhizal fungus Diversispora epigaea (formerly Glomus versiforme) and its bacterial endosymbionts.</title>
        <authorList>
            <person name="Sun X."/>
            <person name="Fei Z."/>
            <person name="Harrison M."/>
        </authorList>
    </citation>
    <scope>NUCLEOTIDE SEQUENCE [LARGE SCALE GENOMIC DNA]</scope>
    <source>
        <strain evidence="2 3">IT104</strain>
    </source>
</reference>
<dbReference type="EMBL" id="PQFF01000213">
    <property type="protein sequence ID" value="RHZ73597.1"/>
    <property type="molecule type" value="Genomic_DNA"/>
</dbReference>
<feature type="domain" description="TLDc" evidence="1">
    <location>
        <begin position="194"/>
        <end position="372"/>
    </location>
</feature>
<organism evidence="2 3">
    <name type="scientific">Diversispora epigaea</name>
    <dbReference type="NCBI Taxonomy" id="1348612"/>
    <lineage>
        <taxon>Eukaryota</taxon>
        <taxon>Fungi</taxon>
        <taxon>Fungi incertae sedis</taxon>
        <taxon>Mucoromycota</taxon>
        <taxon>Glomeromycotina</taxon>
        <taxon>Glomeromycetes</taxon>
        <taxon>Diversisporales</taxon>
        <taxon>Diversisporaceae</taxon>
        <taxon>Diversispora</taxon>
    </lineage>
</organism>
<evidence type="ECO:0000313" key="3">
    <source>
        <dbReference type="Proteomes" id="UP000266861"/>
    </source>
</evidence>
<dbReference type="Pfam" id="PF07534">
    <property type="entry name" value="TLD"/>
    <property type="match status" value="1"/>
</dbReference>
<comment type="caution">
    <text evidence="2">The sequence shown here is derived from an EMBL/GenBank/DDBJ whole genome shotgun (WGS) entry which is preliminary data.</text>
</comment>
<dbReference type="InterPro" id="IPR011705">
    <property type="entry name" value="BACK"/>
</dbReference>
<dbReference type="CDD" id="cd14733">
    <property type="entry name" value="BACK"/>
    <property type="match status" value="1"/>
</dbReference>
<name>A0A397IFJ1_9GLOM</name>
<dbReference type="InterPro" id="IPR006571">
    <property type="entry name" value="TLDc_dom"/>
</dbReference>
<gene>
    <name evidence="2" type="ORF">Glove_230g65</name>
</gene>
<keyword evidence="3" id="KW-1185">Reference proteome</keyword>
<dbReference type="Pfam" id="PF07707">
    <property type="entry name" value="BACK"/>
    <property type="match status" value="1"/>
</dbReference>
<proteinExistence type="predicted"/>
<evidence type="ECO:0000259" key="1">
    <source>
        <dbReference type="PROSITE" id="PS51886"/>
    </source>
</evidence>
<dbReference type="OrthoDB" id="2369396at2759"/>
<dbReference type="Proteomes" id="UP000266861">
    <property type="component" value="Unassembled WGS sequence"/>
</dbReference>
<protein>
    <recommendedName>
        <fullName evidence="1">TLDc domain-containing protein</fullName>
    </recommendedName>
</protein>